<protein>
    <submittedName>
        <fullName evidence="2">Uncharacterized protein</fullName>
    </submittedName>
</protein>
<evidence type="ECO:0000313" key="3">
    <source>
        <dbReference type="Proteomes" id="UP001164746"/>
    </source>
</evidence>
<feature type="compositionally biased region" description="Acidic residues" evidence="1">
    <location>
        <begin position="22"/>
        <end position="51"/>
    </location>
</feature>
<proteinExistence type="predicted"/>
<dbReference type="EMBL" id="CP111020">
    <property type="protein sequence ID" value="WAR15197.1"/>
    <property type="molecule type" value="Genomic_DNA"/>
</dbReference>
<reference evidence="2" key="1">
    <citation type="submission" date="2022-11" db="EMBL/GenBank/DDBJ databases">
        <title>Centuries of genome instability and evolution in soft-shell clam transmissible cancer (bioRxiv).</title>
        <authorList>
            <person name="Hart S.F.M."/>
            <person name="Yonemitsu M.A."/>
            <person name="Giersch R.M."/>
            <person name="Beal B.F."/>
            <person name="Arriagada G."/>
            <person name="Davis B.W."/>
            <person name="Ostrander E.A."/>
            <person name="Goff S.P."/>
            <person name="Metzger M.J."/>
        </authorList>
    </citation>
    <scope>NUCLEOTIDE SEQUENCE</scope>
    <source>
        <strain evidence="2">MELC-2E11</strain>
        <tissue evidence="2">Siphon/mantle</tissue>
    </source>
</reference>
<dbReference type="InterPro" id="IPR014988">
    <property type="entry name" value="Uncharacterised_YqcI/YcgG"/>
</dbReference>
<evidence type="ECO:0000256" key="1">
    <source>
        <dbReference type="SAM" id="MobiDB-lite"/>
    </source>
</evidence>
<gene>
    <name evidence="2" type="ORF">MAR_005302</name>
</gene>
<dbReference type="Pfam" id="PF08892">
    <property type="entry name" value="YqcI_YcgG"/>
    <property type="match status" value="1"/>
</dbReference>
<name>A0ABY7F0U1_MYAAR</name>
<evidence type="ECO:0000313" key="2">
    <source>
        <dbReference type="EMBL" id="WAR15197.1"/>
    </source>
</evidence>
<sequence>MNQLEILEDYAIAIIMKILHDDDDDNTDVNHDDDDDDDADLDDDDDDDDDSSLIILPKYLTGENWKRNDTEKPKKMKAILQELYPTPPEEETSNQVVQGVMSLVSYAPENTESLKNFQVVKENSNCLFAKKAKLWGSPDWNEKLKLEGNISRLVPMFLKFTILCSQERLDGFLLELPGFPFGKDIQAFGDALYKVLAILSDFDPAGFHCMDKSYVGKRGWVFEFNKITFFITTFAPFYPENHARYSHGAENCYIFFQPELSFAFKDLPPDTSETNWTEPKTVRDRIRIAFKEAGRRYTVPEDPSSPMALDMLRPINEGEGVYEWWKSEKF</sequence>
<accession>A0ABY7F0U1</accession>
<dbReference type="Proteomes" id="UP001164746">
    <property type="component" value="Chromosome 9"/>
</dbReference>
<keyword evidence="3" id="KW-1185">Reference proteome</keyword>
<feature type="region of interest" description="Disordered" evidence="1">
    <location>
        <begin position="22"/>
        <end position="52"/>
    </location>
</feature>
<organism evidence="2 3">
    <name type="scientific">Mya arenaria</name>
    <name type="common">Soft-shell clam</name>
    <dbReference type="NCBI Taxonomy" id="6604"/>
    <lineage>
        <taxon>Eukaryota</taxon>
        <taxon>Metazoa</taxon>
        <taxon>Spiralia</taxon>
        <taxon>Lophotrochozoa</taxon>
        <taxon>Mollusca</taxon>
        <taxon>Bivalvia</taxon>
        <taxon>Autobranchia</taxon>
        <taxon>Heteroconchia</taxon>
        <taxon>Euheterodonta</taxon>
        <taxon>Imparidentia</taxon>
        <taxon>Neoheterodontei</taxon>
        <taxon>Myida</taxon>
        <taxon>Myoidea</taxon>
        <taxon>Myidae</taxon>
        <taxon>Mya</taxon>
    </lineage>
</organism>